<comment type="caution">
    <text evidence="2">The sequence shown here is derived from an EMBL/GenBank/DDBJ whole genome shotgun (WGS) entry which is preliminary data.</text>
</comment>
<proteinExistence type="predicted"/>
<name>A0A6G4ECG9_CLOBO</name>
<keyword evidence="1" id="KW-0812">Transmembrane</keyword>
<gene>
    <name evidence="2" type="ORF">FC962_03100</name>
</gene>
<evidence type="ECO:0000256" key="1">
    <source>
        <dbReference type="SAM" id="Phobius"/>
    </source>
</evidence>
<dbReference type="RefSeq" id="WP_061318717.1">
    <property type="nucleotide sequence ID" value="NZ_CP013247.1"/>
</dbReference>
<evidence type="ECO:0000313" key="2">
    <source>
        <dbReference type="EMBL" id="NFH60899.1"/>
    </source>
</evidence>
<protein>
    <submittedName>
        <fullName evidence="2">Signal peptidase II</fullName>
    </submittedName>
</protein>
<dbReference type="GO" id="GO:0004190">
    <property type="term" value="F:aspartic-type endopeptidase activity"/>
    <property type="evidence" value="ECO:0007669"/>
    <property type="project" value="InterPro"/>
</dbReference>
<accession>A0A6G4ECG9</accession>
<feature type="transmembrane region" description="Helical" evidence="1">
    <location>
        <begin position="94"/>
        <end position="116"/>
    </location>
</feature>
<dbReference type="GO" id="GO:0006508">
    <property type="term" value="P:proteolysis"/>
    <property type="evidence" value="ECO:0007669"/>
    <property type="project" value="InterPro"/>
</dbReference>
<dbReference type="GO" id="GO:0016020">
    <property type="term" value="C:membrane"/>
    <property type="evidence" value="ECO:0007669"/>
    <property type="project" value="InterPro"/>
</dbReference>
<dbReference type="EMBL" id="SWRL01000001">
    <property type="protein sequence ID" value="NFH60899.1"/>
    <property type="molecule type" value="Genomic_DNA"/>
</dbReference>
<dbReference type="Pfam" id="PF01252">
    <property type="entry name" value="Peptidase_A8"/>
    <property type="match status" value="1"/>
</dbReference>
<keyword evidence="1" id="KW-0472">Membrane</keyword>
<reference evidence="2" key="1">
    <citation type="submission" date="2019-04" db="EMBL/GenBank/DDBJ databases">
        <title>Genome sequencing of Clostridium botulinum Groups I-IV and Clostridium butyricum.</title>
        <authorList>
            <person name="Brunt J."/>
            <person name="Van Vliet A.H.M."/>
            <person name="Stringer S.C."/>
            <person name="Carter A.T."/>
            <person name="Peck M.W."/>
        </authorList>
    </citation>
    <scope>NUCLEOTIDE SEQUENCE</scope>
    <source>
        <strain evidence="2">IFR 15/031</strain>
    </source>
</reference>
<organism evidence="2">
    <name type="scientific">Clostridium botulinum</name>
    <dbReference type="NCBI Taxonomy" id="1491"/>
    <lineage>
        <taxon>Bacteria</taxon>
        <taxon>Bacillati</taxon>
        <taxon>Bacillota</taxon>
        <taxon>Clostridia</taxon>
        <taxon>Eubacteriales</taxon>
        <taxon>Clostridiaceae</taxon>
        <taxon>Clostridium</taxon>
    </lineage>
</organism>
<dbReference type="AlphaFoldDB" id="A0A6G4ECG9"/>
<feature type="transmembrane region" description="Helical" evidence="1">
    <location>
        <begin position="60"/>
        <end position="82"/>
    </location>
</feature>
<dbReference type="InterPro" id="IPR001872">
    <property type="entry name" value="Peptidase_A8"/>
</dbReference>
<keyword evidence="1" id="KW-1133">Transmembrane helix</keyword>
<feature type="transmembrane region" description="Helical" evidence="1">
    <location>
        <begin position="136"/>
        <end position="153"/>
    </location>
</feature>
<sequence>MKKNLRVILLVLALVLIDQSIKIYIHNNFMDKEFYILDSIFGVKPIINTKYSCFNSFGNMGIGLITHIVLNIVILFLILIIFDFIKERYSNNKIIYCLFVLVCAAAICSLIDKIFWGGSLDFISFKNFFIFDLKDVYISVFQIVAMLCIILNYKKLKAINEKTIYNEFKSYIKVKYFKRYI</sequence>